<evidence type="ECO:0000256" key="1">
    <source>
        <dbReference type="SAM" id="Phobius"/>
    </source>
</evidence>
<dbReference type="AlphaFoldDB" id="F4S2C1"/>
<dbReference type="HOGENOM" id="CLU_1744900_0_0_1"/>
<organism evidence="3">
    <name type="scientific">Melampsora larici-populina (strain 98AG31 / pathotype 3-4-7)</name>
    <name type="common">Poplar leaf rust fungus</name>
    <dbReference type="NCBI Taxonomy" id="747676"/>
    <lineage>
        <taxon>Eukaryota</taxon>
        <taxon>Fungi</taxon>
        <taxon>Dikarya</taxon>
        <taxon>Basidiomycota</taxon>
        <taxon>Pucciniomycotina</taxon>
        <taxon>Pucciniomycetes</taxon>
        <taxon>Pucciniales</taxon>
        <taxon>Melampsoraceae</taxon>
        <taxon>Melampsora</taxon>
    </lineage>
</organism>
<reference evidence="3" key="1">
    <citation type="journal article" date="2011" name="Proc. Natl. Acad. Sci. U.S.A.">
        <title>Obligate biotrophy features unraveled by the genomic analysis of rust fungi.</title>
        <authorList>
            <person name="Duplessis S."/>
            <person name="Cuomo C.A."/>
            <person name="Lin Y.-C."/>
            <person name="Aerts A."/>
            <person name="Tisserant E."/>
            <person name="Veneault-Fourrey C."/>
            <person name="Joly D.L."/>
            <person name="Hacquard S."/>
            <person name="Amselem J."/>
            <person name="Cantarel B.L."/>
            <person name="Chiu R."/>
            <person name="Coutinho P.M."/>
            <person name="Feau N."/>
            <person name="Field M."/>
            <person name="Frey P."/>
            <person name="Gelhaye E."/>
            <person name="Goldberg J."/>
            <person name="Grabherr M.G."/>
            <person name="Kodira C.D."/>
            <person name="Kohler A."/>
            <person name="Kuees U."/>
            <person name="Lindquist E.A."/>
            <person name="Lucas S.M."/>
            <person name="Mago R."/>
            <person name="Mauceli E."/>
            <person name="Morin E."/>
            <person name="Murat C."/>
            <person name="Pangilinan J.L."/>
            <person name="Park R."/>
            <person name="Pearson M."/>
            <person name="Quesneville H."/>
            <person name="Rouhier N."/>
            <person name="Sakthikumar S."/>
            <person name="Salamov A.A."/>
            <person name="Schmutz J."/>
            <person name="Selles B."/>
            <person name="Shapiro H."/>
            <person name="Tanguay P."/>
            <person name="Tuskan G.A."/>
            <person name="Henrissat B."/>
            <person name="Van de Peer Y."/>
            <person name="Rouze P."/>
            <person name="Ellis J.G."/>
            <person name="Dodds P.N."/>
            <person name="Schein J.E."/>
            <person name="Zhong S."/>
            <person name="Hamelin R.C."/>
            <person name="Grigoriev I.V."/>
            <person name="Szabo L.J."/>
            <person name="Martin F."/>
        </authorList>
    </citation>
    <scope>NUCLEOTIDE SEQUENCE [LARGE SCALE GENOMIC DNA]</scope>
    <source>
        <strain evidence="3">98AG31 / pathotype 3-4-7</strain>
    </source>
</reference>
<sequence length="150" mass="16698">MMNSFIILVTGVAFLPLVIWQYRTATIGNISGVTGSLMTDLISTFIVSVISNVLMIVIFLQTIRLSNSQHARGNQSVVTSEESPMKLSIFAAVESSQQNKAYPGDVLRLEDPNDTTVTDYEKWHKGPLPVHINQSDELSEIYLDERRPSV</sequence>
<accession>F4S2C1</accession>
<keyword evidence="3" id="KW-1185">Reference proteome</keyword>
<evidence type="ECO:0000313" key="2">
    <source>
        <dbReference type="EMBL" id="EGG01228.1"/>
    </source>
</evidence>
<feature type="transmembrane region" description="Helical" evidence="1">
    <location>
        <begin position="41"/>
        <end position="60"/>
    </location>
</feature>
<protein>
    <submittedName>
        <fullName evidence="2">Uncharacterized protein</fullName>
    </submittedName>
</protein>
<proteinExistence type="predicted"/>
<keyword evidence="1" id="KW-0472">Membrane</keyword>
<dbReference type="RefSeq" id="XP_007415578.1">
    <property type="nucleotide sequence ID" value="XM_007415516.1"/>
</dbReference>
<gene>
    <name evidence="2" type="ORF">MELLADRAFT_57448</name>
</gene>
<dbReference type="InParanoid" id="F4S2C1"/>
<dbReference type="GeneID" id="18929107"/>
<dbReference type="VEuPathDB" id="FungiDB:MELLADRAFT_57448"/>
<evidence type="ECO:0000313" key="3">
    <source>
        <dbReference type="Proteomes" id="UP000001072"/>
    </source>
</evidence>
<dbReference type="Proteomes" id="UP000001072">
    <property type="component" value="Unassembled WGS sequence"/>
</dbReference>
<dbReference type="KEGG" id="mlr:MELLADRAFT_57448"/>
<name>F4S2C1_MELLP</name>
<dbReference type="OrthoDB" id="10559018at2759"/>
<feature type="non-terminal residue" evidence="2">
    <location>
        <position position="150"/>
    </location>
</feature>
<keyword evidence="1" id="KW-1133">Transmembrane helix</keyword>
<keyword evidence="1" id="KW-0812">Transmembrane</keyword>
<dbReference type="EMBL" id="GL883140">
    <property type="protein sequence ID" value="EGG01228.1"/>
    <property type="molecule type" value="Genomic_DNA"/>
</dbReference>